<proteinExistence type="predicted"/>
<dbReference type="RefSeq" id="WP_267992146.1">
    <property type="nucleotide sequence ID" value="NZ_JAPQFC010000727.1"/>
</dbReference>
<feature type="non-terminal residue" evidence="1">
    <location>
        <position position="79"/>
    </location>
</feature>
<reference evidence="1" key="1">
    <citation type="journal article" date="2021" name="Vet Sci">
        <title>O-Serogroups and Pathovirotypes of Escherichia coli Isolated from Post-Weaning Piglets Showing Diarrhoea and/or Oedema in South Korea.</title>
        <authorList>
            <person name="Byun J.W."/>
            <person name="Moon B.Y."/>
            <person name="Do K.H."/>
            <person name="Lee K."/>
            <person name="Lee H.Y."/>
            <person name="Kim W.I."/>
            <person name="So B."/>
            <person name="Lee W.K."/>
        </authorList>
    </citation>
    <scope>NUCLEOTIDE SEQUENCE</scope>
    <source>
        <strain evidence="1">84/14</strain>
    </source>
</reference>
<name>A0A9Q4H8Q9_ACTPL</name>
<sequence length="79" mass="8499">VFVGGRFLLLPLIDLPLKGMQALNEKPSGNIIQLGIFLPGLINKSIERFISEPSSIELEGIAESASNIFPLKRNGPVIG</sequence>
<comment type="caution">
    <text evidence="1">The sequence shown here is derived from an EMBL/GenBank/DDBJ whole genome shotgun (WGS) entry which is preliminary data.</text>
</comment>
<organism evidence="1 2">
    <name type="scientific">Actinobacillus pleuropneumoniae</name>
    <name type="common">Haemophilus pleuropneumoniae</name>
    <dbReference type="NCBI Taxonomy" id="715"/>
    <lineage>
        <taxon>Bacteria</taxon>
        <taxon>Pseudomonadati</taxon>
        <taxon>Pseudomonadota</taxon>
        <taxon>Gammaproteobacteria</taxon>
        <taxon>Pasteurellales</taxon>
        <taxon>Pasteurellaceae</taxon>
        <taxon>Actinobacillus</taxon>
    </lineage>
</organism>
<gene>
    <name evidence="1" type="ORF">OYG11_12025</name>
</gene>
<dbReference type="EMBL" id="JAPQFC010000727">
    <property type="protein sequence ID" value="MCY6524928.1"/>
    <property type="molecule type" value="Genomic_DNA"/>
</dbReference>
<evidence type="ECO:0000313" key="2">
    <source>
        <dbReference type="Proteomes" id="UP001077788"/>
    </source>
</evidence>
<dbReference type="AlphaFoldDB" id="A0A9Q4H8Q9"/>
<feature type="non-terminal residue" evidence="1">
    <location>
        <position position="1"/>
    </location>
</feature>
<reference evidence="1" key="2">
    <citation type="submission" date="2022-12" db="EMBL/GenBank/DDBJ databases">
        <authorList>
            <person name="Kardos G."/>
            <person name="Sarkozi R."/>
            <person name="Laczko L."/>
            <person name="Marton S."/>
            <person name="Makrai L."/>
            <person name="Banyai K."/>
            <person name="Fodor L."/>
        </authorList>
    </citation>
    <scope>NUCLEOTIDE SEQUENCE</scope>
    <source>
        <strain evidence="1">84/14</strain>
    </source>
</reference>
<accession>A0A9Q4H8Q9</accession>
<evidence type="ECO:0000313" key="1">
    <source>
        <dbReference type="EMBL" id="MCY6524928.1"/>
    </source>
</evidence>
<dbReference type="Proteomes" id="UP001077788">
    <property type="component" value="Unassembled WGS sequence"/>
</dbReference>
<protein>
    <submittedName>
        <fullName evidence="1">Uncharacterized protein</fullName>
    </submittedName>
</protein>